<evidence type="ECO:0000256" key="1">
    <source>
        <dbReference type="SAM" id="SignalP"/>
    </source>
</evidence>
<evidence type="ECO:0000313" key="3">
    <source>
        <dbReference type="Proteomes" id="UP001196980"/>
    </source>
</evidence>
<dbReference type="Proteomes" id="UP001196980">
    <property type="component" value="Unassembled WGS sequence"/>
</dbReference>
<sequence>MRIAKVSTLILICIVFATACATVGIKDYSTMTPKEKAYFFLATYNKADAEYRIQAVMPNLTDKDKELLRAKKAVMVEVYPLIDAYKMAVEQNVTIPPTLEPLILSLLNRLGTKLGG</sequence>
<dbReference type="PROSITE" id="PS51257">
    <property type="entry name" value="PROKAR_LIPOPROTEIN"/>
    <property type="match status" value="1"/>
</dbReference>
<evidence type="ECO:0008006" key="4">
    <source>
        <dbReference type="Google" id="ProtNLM"/>
    </source>
</evidence>
<feature type="signal peptide" evidence="1">
    <location>
        <begin position="1"/>
        <end position="21"/>
    </location>
</feature>
<feature type="chain" id="PRO_5045089635" description="Lipoprotein" evidence="1">
    <location>
        <begin position="22"/>
        <end position="116"/>
    </location>
</feature>
<reference evidence="2 3" key="1">
    <citation type="journal article" date="2020" name="J Geophys Res Biogeosci">
        <title>Magnetotaxis as an Adaptation to Enable Bacterial Shuttling of Microbial Sulfur and Sulfur Cycling Across Aquatic Oxic#Anoxic Interfaces.</title>
        <authorList>
            <person name="Li J."/>
            <person name="Liu P."/>
            <person name="Wang J."/>
            <person name="Roberts A.P."/>
            <person name="Pan Y."/>
        </authorList>
    </citation>
    <scope>NUCLEOTIDE SEQUENCE [LARGE SCALE GENOMIC DNA]</scope>
    <source>
        <strain evidence="2 3">MYR-1_YQ</strain>
    </source>
</reference>
<gene>
    <name evidence="2" type="ORF">HWQ67_17740</name>
</gene>
<dbReference type="EMBL" id="JABXWD010000582">
    <property type="protein sequence ID" value="MBV6343418.1"/>
    <property type="molecule type" value="Genomic_DNA"/>
</dbReference>
<name>A0ABS6S4T3_9BACT</name>
<dbReference type="RefSeq" id="WP_218254035.1">
    <property type="nucleotide sequence ID" value="NZ_JABXWD010000582.1"/>
</dbReference>
<keyword evidence="1" id="KW-0732">Signal</keyword>
<organism evidence="2 3">
    <name type="scientific">Candidatus Magnetobacterium casense</name>
    <dbReference type="NCBI Taxonomy" id="1455061"/>
    <lineage>
        <taxon>Bacteria</taxon>
        <taxon>Pseudomonadati</taxon>
        <taxon>Nitrospirota</taxon>
        <taxon>Thermodesulfovibrionia</taxon>
        <taxon>Thermodesulfovibrionales</taxon>
        <taxon>Candidatus Magnetobacteriaceae</taxon>
        <taxon>Candidatus Magnetobacterium</taxon>
    </lineage>
</organism>
<keyword evidence="3" id="KW-1185">Reference proteome</keyword>
<protein>
    <recommendedName>
        <fullName evidence="4">Lipoprotein</fullName>
    </recommendedName>
</protein>
<proteinExistence type="predicted"/>
<accession>A0ABS6S4T3</accession>
<evidence type="ECO:0000313" key="2">
    <source>
        <dbReference type="EMBL" id="MBV6343418.1"/>
    </source>
</evidence>
<comment type="caution">
    <text evidence="2">The sequence shown here is derived from an EMBL/GenBank/DDBJ whole genome shotgun (WGS) entry which is preliminary data.</text>
</comment>